<dbReference type="Pfam" id="PF01894">
    <property type="entry name" value="YjbQ"/>
    <property type="match status" value="1"/>
</dbReference>
<dbReference type="PANTHER" id="PTHR30615:SF8">
    <property type="entry name" value="UPF0047 PROTEIN C4A8.02C"/>
    <property type="match status" value="1"/>
</dbReference>
<protein>
    <recommendedName>
        <fullName evidence="4">Secondary thiamine-phosphate synthase enzyme</fullName>
    </recommendedName>
</protein>
<dbReference type="InterPro" id="IPR001602">
    <property type="entry name" value="UPF0047_YjbQ-like"/>
</dbReference>
<dbReference type="SUPFAM" id="SSF111038">
    <property type="entry name" value="YjbQ-like"/>
    <property type="match status" value="1"/>
</dbReference>
<reference evidence="2 3" key="1">
    <citation type="submission" date="2014-12" db="EMBL/GenBank/DDBJ databases">
        <title>Genomes of Geoalkalibacter ferrihydriticus and Geoalkalibacter subterraneus, two haloalkaliphilic metal-reducing members of the Geobacteraceae.</title>
        <authorList>
            <person name="Badalamenti J.P."/>
            <person name="Torres C.I."/>
            <person name="Krajmalnik-Brown R."/>
            <person name="Bond D.R."/>
        </authorList>
    </citation>
    <scope>NUCLEOTIDE SEQUENCE [LARGE SCALE GENOMIC DNA]</scope>
    <source>
        <strain evidence="2 3">DSM 17813</strain>
    </source>
</reference>
<comment type="similarity">
    <text evidence="1">Belongs to the UPF0047 family.</text>
</comment>
<dbReference type="AlphaFoldDB" id="A0A0C2HW70"/>
<sequence length="131" mass="14490">MKKIQIQSRKRVEMIEMTAEIRRLIAKSEVKQGMAVLFVPHTTAAVTINENADPDVVTDMLAGLERLVPLSGNYRHAEGNSDAHIKSSLIGAGETLLIENGEPVLGTWQGIYFCEFDGPRSRQVFLQILPA</sequence>
<evidence type="ECO:0000313" key="2">
    <source>
        <dbReference type="EMBL" id="KIH77027.1"/>
    </source>
</evidence>
<evidence type="ECO:0000256" key="1">
    <source>
        <dbReference type="ARBA" id="ARBA00005534"/>
    </source>
</evidence>
<gene>
    <name evidence="2" type="ORF">GFER_08225</name>
</gene>
<evidence type="ECO:0000313" key="3">
    <source>
        <dbReference type="Proteomes" id="UP000035068"/>
    </source>
</evidence>
<name>A0A0C2HW70_9BACT</name>
<dbReference type="PIRSF" id="PIRSF004681">
    <property type="entry name" value="UCP004681"/>
    <property type="match status" value="1"/>
</dbReference>
<evidence type="ECO:0008006" key="4">
    <source>
        <dbReference type="Google" id="ProtNLM"/>
    </source>
</evidence>
<dbReference type="EMBL" id="JWJD01000002">
    <property type="protein sequence ID" value="KIH77027.1"/>
    <property type="molecule type" value="Genomic_DNA"/>
</dbReference>
<dbReference type="Proteomes" id="UP000035068">
    <property type="component" value="Unassembled WGS sequence"/>
</dbReference>
<organism evidence="2 3">
    <name type="scientific">Geoalkalibacter ferrihydriticus DSM 17813</name>
    <dbReference type="NCBI Taxonomy" id="1121915"/>
    <lineage>
        <taxon>Bacteria</taxon>
        <taxon>Pseudomonadati</taxon>
        <taxon>Thermodesulfobacteriota</taxon>
        <taxon>Desulfuromonadia</taxon>
        <taxon>Desulfuromonadales</taxon>
        <taxon>Geoalkalibacteraceae</taxon>
        <taxon>Geoalkalibacter</taxon>
    </lineage>
</organism>
<proteinExistence type="inferred from homology"/>
<dbReference type="Gene3D" id="2.60.120.460">
    <property type="entry name" value="YjbQ-like"/>
    <property type="match status" value="1"/>
</dbReference>
<dbReference type="RefSeq" id="WP_040098250.1">
    <property type="nucleotide sequence ID" value="NZ_JWJD01000002.1"/>
</dbReference>
<accession>A0A0C2HW70</accession>
<dbReference type="PANTHER" id="PTHR30615">
    <property type="entry name" value="UNCHARACTERIZED PROTEIN YJBQ-RELATED"/>
    <property type="match status" value="1"/>
</dbReference>
<keyword evidence="3" id="KW-1185">Reference proteome</keyword>
<dbReference type="NCBIfam" id="TIGR00149">
    <property type="entry name" value="TIGR00149_YjbQ"/>
    <property type="match status" value="1"/>
</dbReference>
<dbReference type="InterPro" id="IPR035917">
    <property type="entry name" value="YjbQ-like_sf"/>
</dbReference>
<comment type="caution">
    <text evidence="2">The sequence shown here is derived from an EMBL/GenBank/DDBJ whole genome shotgun (WGS) entry which is preliminary data.</text>
</comment>